<feature type="domain" description="4Fe-4S ferredoxin-type" evidence="9">
    <location>
        <begin position="1402"/>
        <end position="1431"/>
    </location>
</feature>
<dbReference type="Gene3D" id="3.50.50.60">
    <property type="entry name" value="FAD/NAD(P)-binding domain"/>
    <property type="match status" value="4"/>
</dbReference>
<keyword evidence="4" id="KW-0479">Metal-binding</keyword>
<dbReference type="InterPro" id="IPR039650">
    <property type="entry name" value="HdrA-like"/>
</dbReference>
<evidence type="ECO:0000259" key="9">
    <source>
        <dbReference type="PROSITE" id="PS51379"/>
    </source>
</evidence>
<dbReference type="Gene3D" id="3.30.70.20">
    <property type="match status" value="1"/>
</dbReference>
<evidence type="ECO:0000256" key="6">
    <source>
        <dbReference type="ARBA" id="ARBA00023002"/>
    </source>
</evidence>
<keyword evidence="5" id="KW-0285">Flavoprotein</keyword>
<feature type="domain" description="4Fe-4S ferredoxin-type" evidence="9">
    <location>
        <begin position="1433"/>
        <end position="1462"/>
    </location>
</feature>
<dbReference type="PROSITE" id="PS51379">
    <property type="entry name" value="4FE4S_FER_2"/>
    <property type="match status" value="3"/>
</dbReference>
<evidence type="ECO:0000256" key="8">
    <source>
        <dbReference type="ARBA" id="ARBA00023014"/>
    </source>
</evidence>
<keyword evidence="8" id="KW-0411">Iron-sulfur</keyword>
<dbReference type="NCBIfam" id="NF009410">
    <property type="entry name" value="PRK12771.1"/>
    <property type="match status" value="1"/>
</dbReference>
<organism evidence="10">
    <name type="scientific">hydrocarbon metagenome</name>
    <dbReference type="NCBI Taxonomy" id="938273"/>
    <lineage>
        <taxon>unclassified sequences</taxon>
        <taxon>metagenomes</taxon>
        <taxon>ecological metagenomes</taxon>
    </lineage>
</organism>
<dbReference type="Gene3D" id="1.10.1060.10">
    <property type="entry name" value="Alpha-helical ferredoxin"/>
    <property type="match status" value="1"/>
</dbReference>
<reference evidence="10" key="1">
    <citation type="journal article" date="2015" name="Proc. Natl. Acad. Sci. U.S.A.">
        <title>Networks of energetic and metabolic interactions define dynamics in microbial communities.</title>
        <authorList>
            <person name="Embree M."/>
            <person name="Liu J.K."/>
            <person name="Al-Bassam M.M."/>
            <person name="Zengler K."/>
        </authorList>
    </citation>
    <scope>NUCLEOTIDE SEQUENCE</scope>
</reference>
<dbReference type="GO" id="GO:0016491">
    <property type="term" value="F:oxidoreductase activity"/>
    <property type="evidence" value="ECO:0007669"/>
    <property type="project" value="UniProtKB-KW"/>
</dbReference>
<gene>
    <name evidence="10" type="ORF">ASZ90_007760</name>
</gene>
<dbReference type="GO" id="GO:0051539">
    <property type="term" value="F:4 iron, 4 sulfur cluster binding"/>
    <property type="evidence" value="ECO:0007669"/>
    <property type="project" value="UniProtKB-KW"/>
</dbReference>
<dbReference type="PROSITE" id="PS00198">
    <property type="entry name" value="4FE4S_FER_1"/>
    <property type="match status" value="2"/>
</dbReference>
<dbReference type="Gene3D" id="3.40.50.720">
    <property type="entry name" value="NAD(P)-binding Rossmann-like Domain"/>
    <property type="match status" value="1"/>
</dbReference>
<dbReference type="SUPFAM" id="SSF51905">
    <property type="entry name" value="FAD/NAD(P)-binding domain"/>
    <property type="match status" value="2"/>
</dbReference>
<dbReference type="PANTHER" id="PTHR43498">
    <property type="entry name" value="FERREDOXIN:COB-COM HETERODISULFIDE REDUCTASE SUBUNIT A"/>
    <property type="match status" value="1"/>
</dbReference>
<dbReference type="InterPro" id="IPR028261">
    <property type="entry name" value="DPD_II"/>
</dbReference>
<keyword evidence="3" id="KW-0004">4Fe-4S</keyword>
<feature type="domain" description="4Fe-4S ferredoxin-type" evidence="9">
    <location>
        <begin position="102"/>
        <end position="132"/>
    </location>
</feature>
<keyword evidence="6" id="KW-0560">Oxidoreductase</keyword>
<comment type="caution">
    <text evidence="10">The sequence shown here is derived from an EMBL/GenBank/DDBJ whole genome shotgun (WGS) entry which is preliminary data.</text>
</comment>
<accession>A0A0W8FNN3</accession>
<dbReference type="SUPFAM" id="SSF54862">
    <property type="entry name" value="4Fe-4S ferredoxins"/>
    <property type="match status" value="1"/>
</dbReference>
<evidence type="ECO:0000256" key="2">
    <source>
        <dbReference type="ARBA" id="ARBA00006561"/>
    </source>
</evidence>
<keyword evidence="5" id="KW-0274">FAD</keyword>
<evidence type="ECO:0000256" key="5">
    <source>
        <dbReference type="ARBA" id="ARBA00022827"/>
    </source>
</evidence>
<dbReference type="Pfam" id="PF07992">
    <property type="entry name" value="Pyr_redox_2"/>
    <property type="match status" value="3"/>
</dbReference>
<dbReference type="InterPro" id="IPR017900">
    <property type="entry name" value="4Fe4S_Fe_S_CS"/>
</dbReference>
<dbReference type="InterPro" id="IPR023753">
    <property type="entry name" value="FAD/NAD-binding_dom"/>
</dbReference>
<evidence type="ECO:0000313" key="10">
    <source>
        <dbReference type="EMBL" id="KUG22475.1"/>
    </source>
</evidence>
<evidence type="ECO:0000256" key="1">
    <source>
        <dbReference type="ARBA" id="ARBA00001974"/>
    </source>
</evidence>
<dbReference type="EMBL" id="LNQE01000964">
    <property type="protein sequence ID" value="KUG22475.1"/>
    <property type="molecule type" value="Genomic_DNA"/>
</dbReference>
<dbReference type="PRINTS" id="PR00419">
    <property type="entry name" value="ADXRDTASE"/>
</dbReference>
<dbReference type="InterPro" id="IPR009051">
    <property type="entry name" value="Helical_ferredxn"/>
</dbReference>
<dbReference type="SUPFAM" id="SSF51971">
    <property type="entry name" value="Nucleotide-binding domain"/>
    <property type="match status" value="2"/>
</dbReference>
<comment type="cofactor">
    <cofactor evidence="1">
        <name>FAD</name>
        <dbReference type="ChEBI" id="CHEBI:57692"/>
    </cofactor>
</comment>
<name>A0A0W8FNN3_9ZZZZ</name>
<dbReference type="InterPro" id="IPR036188">
    <property type="entry name" value="FAD/NAD-bd_sf"/>
</dbReference>
<dbReference type="Pfam" id="PF14691">
    <property type="entry name" value="Fer4_20"/>
    <property type="match status" value="1"/>
</dbReference>
<keyword evidence="7" id="KW-0408">Iron</keyword>
<dbReference type="GO" id="GO:0046872">
    <property type="term" value="F:metal ion binding"/>
    <property type="evidence" value="ECO:0007669"/>
    <property type="project" value="UniProtKB-KW"/>
</dbReference>
<dbReference type="Pfam" id="PF00037">
    <property type="entry name" value="Fer4"/>
    <property type="match status" value="2"/>
</dbReference>
<comment type="similarity">
    <text evidence="2">Belongs to the HdrA family.</text>
</comment>
<dbReference type="PANTHER" id="PTHR43498:SF1">
    <property type="entry name" value="COB--COM HETERODISULFIDE REDUCTASE IRON-SULFUR SUBUNIT A"/>
    <property type="match status" value="1"/>
</dbReference>
<sequence length="1475" mass="161355">MIKDNEKVGAVMVVGSGIAGIQASLDLANSGMKVYLVENGISIGGVMAQLDKTFPTNDCSACILSPKLVEVGRHPNVEIKTRRTVDSVKGEPGKFKVKLTSAPRFVNLDKCTGCGDCANVCPVSVKAGFNGNLSERKAIYRHFPQAIPSGFAIDKLGTSPCKAHCPTHISVQGYVALIAEGKFKEALKLIKQDNPFPIVCGRVCNHPCETACMRGKVDDPIDIMHLKQFVADLDLNSDTRYIPEKKESKGKKVAVVGAGPSGLTCAYYLAIEGYDVDVFEALPVAGGWLAVGIPEYRLPKNVLKAEIKVIEDLGVKIHLNKRVGKDISFDKLKSDYSAVFIGCGTMKSSKLNIPGEDMQGVVHGVDYLMKINLGEKVSLGDKVAVIGGGNVAMDAVRTAVRTGSKEVFILYRRTRAEMPASPEEIEEAIEEGIEMKFLVAPKRVVGKDGKVTGIECTRMELGEPDASGRRRPVEIKGSEFIVECDAIVPAIGQEADLSFITKESGVSINKWNNVDFDKITYATNVPGIFTGGDVSTGPQTVVKAVFSGKEAAKSINRYLMGEDMKAGREKDWTKDLADKADVSNVPKSPRVKYPLMKPEDRRTNFKEVGLGFDEAQAKAEAMRCLDCGICSECYQCVDACIAKAIDHDMTYEEETIEVGAVIASPGFEIFDARLRGEYGYGIYKNVVSAIQFERILSASGPFFGHVQRISDGKEPKKIAFIQCVGSRDVSCDNSWCSSVCCMYATKEAIIGKEHAKGLEPTIFYMDIRAHGKDFDRFVNRAKDEYGIRYIRSMPSVIKEMQQTNNLLITYVNQDGTLNEEEFDMVVLSVGLMPPKEARKLAASMGIELEEHGFCKTKLENPVETSRPGVFVCGAFGGPKDIPETVMEASAAAACAEGLLAAKRGTMITPVENPEEKDMRGQPVRTGVFVCHCGINIGGVVDVPAVRDYASTLPTVVYTADNLFTCSQDTAVKMKEVIEEQNLTRVVVASCSPRTHEGLFQENCEKAGLNRYLFEMANIRDQNSWVHMHEPEAATEKAKDLLRMAVAKAQYLKPLKPGQLSVNHQALIIGGGLAGMTAALSLADQGFASFIVEKEDRLGGNYNHLYKTLEGLDARTHLKALLEKVYKNPLITVTTSAKIEKIEGFIGNYKTTVKAKDGEKIFEHGIVIVATGAYENKTQEYLYGQNAAVKTQRELETLIYEKDPKLASVKNVVMIQCVGSRDKERPWCSRYCCSEAVKNALELKAADPSRDITIIYRDIRTFAFKEDYYKKARELNIKFISYEEDRKPEVVTSGDKVEVKVFDPILNEQVSLPADILALSIGVVPNPENAAIGQMLKVPTNQDGFFLEAHVKLRPVDFATDGVFMCGMSHSPKFSDETITQANAAVSRAVMVLCLDFIEAEGKTAYVNKERCSACGLCEINCPYSAIQVNVAEGCAEVNTVLCKGCGVCTASCRMNAVDLNGFNNEEVLAQIYNIN</sequence>
<evidence type="ECO:0000256" key="7">
    <source>
        <dbReference type="ARBA" id="ARBA00023004"/>
    </source>
</evidence>
<protein>
    <submittedName>
        <fullName evidence="10">Heterodisulfide reductase, subunit a/methylviologen reducing hydrogenase, subunit delta</fullName>
    </submittedName>
</protein>
<dbReference type="InterPro" id="IPR017896">
    <property type="entry name" value="4Fe4S_Fe-S-bd"/>
</dbReference>
<proteinExistence type="inferred from homology"/>
<dbReference type="SUPFAM" id="SSF46548">
    <property type="entry name" value="alpha-helical ferredoxin"/>
    <property type="match status" value="2"/>
</dbReference>
<evidence type="ECO:0000256" key="4">
    <source>
        <dbReference type="ARBA" id="ARBA00022723"/>
    </source>
</evidence>
<evidence type="ECO:0000256" key="3">
    <source>
        <dbReference type="ARBA" id="ARBA00022485"/>
    </source>
</evidence>